<evidence type="ECO:0000313" key="2">
    <source>
        <dbReference type="EMBL" id="ORZ11777.1"/>
    </source>
</evidence>
<proteinExistence type="predicted"/>
<name>A0A1Y2GH59_9FUNG</name>
<keyword evidence="3" id="KW-1185">Reference proteome</keyword>
<dbReference type="InParanoid" id="A0A1Y2GH59"/>
<reference evidence="1 3" key="1">
    <citation type="submission" date="2016-07" db="EMBL/GenBank/DDBJ databases">
        <title>Pervasive Adenine N6-methylation of Active Genes in Fungi.</title>
        <authorList>
            <consortium name="DOE Joint Genome Institute"/>
            <person name="Mondo S.J."/>
            <person name="Dannebaum R.O."/>
            <person name="Kuo R.C."/>
            <person name="Labutti K."/>
            <person name="Haridas S."/>
            <person name="Kuo A."/>
            <person name="Salamov A."/>
            <person name="Ahrendt S.R."/>
            <person name="Lipzen A."/>
            <person name="Sullivan W."/>
            <person name="Andreopoulos W.B."/>
            <person name="Clum A."/>
            <person name="Lindquist E."/>
            <person name="Daum C."/>
            <person name="Ramamoorthy G.K."/>
            <person name="Gryganskyi A."/>
            <person name="Culley D."/>
            <person name="Magnuson J.K."/>
            <person name="James T.Y."/>
            <person name="O'Malley M.A."/>
            <person name="Stajich J.E."/>
            <person name="Spatafora J.W."/>
            <person name="Visel A."/>
            <person name="Grigoriev I.V."/>
        </authorList>
    </citation>
    <scope>NUCLEOTIDE SEQUENCE [LARGE SCALE GENOMIC DNA]</scope>
    <source>
        <strain evidence="1 3">NRRL 3116</strain>
    </source>
</reference>
<dbReference type="RefSeq" id="XP_021879874.1">
    <property type="nucleotide sequence ID" value="XM_022028919.1"/>
</dbReference>
<organism evidence="1 3">
    <name type="scientific">Lobosporangium transversale</name>
    <dbReference type="NCBI Taxonomy" id="64571"/>
    <lineage>
        <taxon>Eukaryota</taxon>
        <taxon>Fungi</taxon>
        <taxon>Fungi incertae sedis</taxon>
        <taxon>Mucoromycota</taxon>
        <taxon>Mortierellomycotina</taxon>
        <taxon>Mortierellomycetes</taxon>
        <taxon>Mortierellales</taxon>
        <taxon>Mortierellaceae</taxon>
        <taxon>Lobosporangium</taxon>
    </lineage>
</organism>
<dbReference type="GeneID" id="33570762"/>
<accession>A0A1Y2GH59</accession>
<dbReference type="Proteomes" id="UP000193648">
    <property type="component" value="Unassembled WGS sequence"/>
</dbReference>
<gene>
    <name evidence="2" type="ORF">BCR41DRAFT_397918</name>
    <name evidence="1" type="ORF">BCR41DRAFT_398093</name>
</gene>
<protein>
    <submittedName>
        <fullName evidence="1">Uncharacterized protein</fullName>
    </submittedName>
</protein>
<sequence>MTGTSWQQAFTLSSMSAFCKLVQSLLHRRRKFRAYDVVDVINMYLTCELTNISFKRQFESHDQTEFDSFKGYQLNGKDLHREVAHQGRLQRRRT</sequence>
<comment type="caution">
    <text evidence="1">The sequence shown here is derived from an EMBL/GenBank/DDBJ whole genome shotgun (WGS) entry which is preliminary data.</text>
</comment>
<dbReference type="EMBL" id="MCFF01000027">
    <property type="protein sequence ID" value="ORZ11777.1"/>
    <property type="molecule type" value="Genomic_DNA"/>
</dbReference>
<evidence type="ECO:0000313" key="1">
    <source>
        <dbReference type="EMBL" id="ORZ10917.1"/>
    </source>
</evidence>
<evidence type="ECO:0000313" key="3">
    <source>
        <dbReference type="Proteomes" id="UP000193648"/>
    </source>
</evidence>
<dbReference type="EMBL" id="MCFF01000029">
    <property type="protein sequence ID" value="ORZ10917.1"/>
    <property type="molecule type" value="Genomic_DNA"/>
</dbReference>
<dbReference type="AlphaFoldDB" id="A0A1Y2GH59"/>